<accession>A0A484ZX45</accession>
<gene>
    <name evidence="1" type="ORF">NCTC12282_06577</name>
</gene>
<organism evidence="1 2">
    <name type="scientific">Budvicia aquatica</name>
    <dbReference type="NCBI Taxonomy" id="82979"/>
    <lineage>
        <taxon>Bacteria</taxon>
        <taxon>Pseudomonadati</taxon>
        <taxon>Pseudomonadota</taxon>
        <taxon>Gammaproteobacteria</taxon>
        <taxon>Enterobacterales</taxon>
        <taxon>Budviciaceae</taxon>
        <taxon>Budvicia</taxon>
    </lineage>
</organism>
<dbReference type="AlphaFoldDB" id="A0A484ZX45"/>
<proteinExistence type="predicted"/>
<reference evidence="1 2" key="1">
    <citation type="submission" date="2019-03" db="EMBL/GenBank/DDBJ databases">
        <authorList>
            <consortium name="Pathogen Informatics"/>
        </authorList>
    </citation>
    <scope>NUCLEOTIDE SEQUENCE [LARGE SCALE GENOMIC DNA]</scope>
    <source>
        <strain evidence="1 2">NCTC12282</strain>
    </source>
</reference>
<dbReference type="EMBL" id="CAADJA010000002">
    <property type="protein sequence ID" value="VFS53587.1"/>
    <property type="molecule type" value="Genomic_DNA"/>
</dbReference>
<evidence type="ECO:0000313" key="1">
    <source>
        <dbReference type="EMBL" id="VFS53587.1"/>
    </source>
</evidence>
<sequence length="57" mass="5788">MKLTITPTALRVSWALGVLTSVLYGAGAQAVMSSSTGTIMGRHHNHAGHVSAANAGQ</sequence>
<dbReference type="RefSeq" id="WP_166793093.1">
    <property type="nucleotide sequence ID" value="NZ_CAADJA010000002.1"/>
</dbReference>
<name>A0A484ZX45_9GAMM</name>
<dbReference type="Proteomes" id="UP000373449">
    <property type="component" value="Unassembled WGS sequence"/>
</dbReference>
<protein>
    <submittedName>
        <fullName evidence="1">Uncharacterized protein</fullName>
    </submittedName>
</protein>
<evidence type="ECO:0000313" key="2">
    <source>
        <dbReference type="Proteomes" id="UP000373449"/>
    </source>
</evidence>